<gene>
    <name evidence="1" type="ORF">R1flu_023822</name>
</gene>
<organism evidence="1 2">
    <name type="scientific">Riccia fluitans</name>
    <dbReference type="NCBI Taxonomy" id="41844"/>
    <lineage>
        <taxon>Eukaryota</taxon>
        <taxon>Viridiplantae</taxon>
        <taxon>Streptophyta</taxon>
        <taxon>Embryophyta</taxon>
        <taxon>Marchantiophyta</taxon>
        <taxon>Marchantiopsida</taxon>
        <taxon>Marchantiidae</taxon>
        <taxon>Marchantiales</taxon>
        <taxon>Ricciaceae</taxon>
        <taxon>Riccia</taxon>
    </lineage>
</organism>
<dbReference type="Proteomes" id="UP001605036">
    <property type="component" value="Unassembled WGS sequence"/>
</dbReference>
<accession>A0ABD1XTL5</accession>
<proteinExistence type="predicted"/>
<evidence type="ECO:0000313" key="2">
    <source>
        <dbReference type="Proteomes" id="UP001605036"/>
    </source>
</evidence>
<sequence>MGSLGKSPRALVVPMQTEGHWSPYIHLLMEVGSTIVWKQMSVFLDAPGLEVPHRVFTMRDLNWPAEWKEMLRPASSRAKRTTGLLINTFSSLLQKRCPTGKVPCKIFGPLLLFPTLPSFETHVHEAAKQYVEWLDKKPKSSVVFIHLLRDQRGSGPIYWAGYGEALESFKKYSLDKCNFALIKGLYYYSCRLGI</sequence>
<comment type="caution">
    <text evidence="1">The sequence shown here is derived from an EMBL/GenBank/DDBJ whole genome shotgun (WGS) entry which is preliminary data.</text>
</comment>
<dbReference type="EMBL" id="JBHFFA010000007">
    <property type="protein sequence ID" value="KAL2612130.1"/>
    <property type="molecule type" value="Genomic_DNA"/>
</dbReference>
<name>A0ABD1XTL5_9MARC</name>
<dbReference type="Gene3D" id="3.40.50.2000">
    <property type="entry name" value="Glycogen Phosphorylase B"/>
    <property type="match status" value="2"/>
</dbReference>
<reference evidence="1 2" key="1">
    <citation type="submission" date="2024-09" db="EMBL/GenBank/DDBJ databases">
        <title>Chromosome-scale assembly of Riccia fluitans.</title>
        <authorList>
            <person name="Paukszto L."/>
            <person name="Sawicki J."/>
            <person name="Karawczyk K."/>
            <person name="Piernik-Szablinska J."/>
            <person name="Szczecinska M."/>
            <person name="Mazdziarz M."/>
        </authorList>
    </citation>
    <scope>NUCLEOTIDE SEQUENCE [LARGE SCALE GENOMIC DNA]</scope>
    <source>
        <strain evidence="1">Rf_01</strain>
        <tissue evidence="1">Aerial parts of the thallus</tissue>
    </source>
</reference>
<dbReference type="AlphaFoldDB" id="A0ABD1XTL5"/>
<dbReference type="SUPFAM" id="SSF53756">
    <property type="entry name" value="UDP-Glycosyltransferase/glycogen phosphorylase"/>
    <property type="match status" value="1"/>
</dbReference>
<evidence type="ECO:0000313" key="1">
    <source>
        <dbReference type="EMBL" id="KAL2612130.1"/>
    </source>
</evidence>
<protein>
    <submittedName>
        <fullName evidence="1">Uncharacterized protein</fullName>
    </submittedName>
</protein>
<keyword evidence="2" id="KW-1185">Reference proteome</keyword>